<dbReference type="OrthoDB" id="9790372at2"/>
<dbReference type="EMBL" id="RXHJ01000013">
    <property type="protein sequence ID" value="RSZ62080.1"/>
    <property type="molecule type" value="Genomic_DNA"/>
</dbReference>
<dbReference type="AlphaFoldDB" id="A0A430HWS5"/>
<protein>
    <submittedName>
        <fullName evidence="1">DUF177 domain-containing protein</fullName>
    </submittedName>
</protein>
<keyword evidence="2" id="KW-1185">Reference proteome</keyword>
<comment type="caution">
    <text evidence="1">The sequence shown here is derived from an EMBL/GenBank/DDBJ whole genome shotgun (WGS) entry which is preliminary data.</text>
</comment>
<dbReference type="InterPro" id="IPR003772">
    <property type="entry name" value="YceD"/>
</dbReference>
<reference evidence="1 2" key="1">
    <citation type="submission" date="2018-12" db="EMBL/GenBank/DDBJ databases">
        <title>YIM 101343 draft genome.</title>
        <authorList>
            <person name="Chen X."/>
        </authorList>
    </citation>
    <scope>NUCLEOTIDE SEQUENCE [LARGE SCALE GENOMIC DNA]</scope>
    <source>
        <strain evidence="1 2">YIM 101343</strain>
    </source>
</reference>
<dbReference type="Proteomes" id="UP000274907">
    <property type="component" value="Unassembled WGS sequence"/>
</dbReference>
<evidence type="ECO:0000313" key="1">
    <source>
        <dbReference type="EMBL" id="RSZ62080.1"/>
    </source>
</evidence>
<name>A0A430HWS5_9CORY</name>
<dbReference type="RefSeq" id="WP_126121233.1">
    <property type="nucleotide sequence ID" value="NZ_RXHJ01000013.1"/>
</dbReference>
<sequence length="166" mass="17785">MTSPFVFNIAGLTDFAQRTQTGPNPTRIGPEMIGLAEGEEITVEATLSQLGGGVLVNADVRGRLTGQCVRCLTELHPQLELHVTQVFSVSPDFVTGEEGDEADDLPEVVGDKIDLLQSVIDEAGLTLPFNPTCEGGCEETDTPAPDGVSGEFKPVDPRWTDLEKFL</sequence>
<accession>A0A430HWS5</accession>
<proteinExistence type="predicted"/>
<evidence type="ECO:0000313" key="2">
    <source>
        <dbReference type="Proteomes" id="UP000274907"/>
    </source>
</evidence>
<gene>
    <name evidence="1" type="ORF">EAH68_10210</name>
</gene>
<organism evidence="1 2">
    <name type="scientific">Corynebacterium hylobatis</name>
    <dbReference type="NCBI Taxonomy" id="1859290"/>
    <lineage>
        <taxon>Bacteria</taxon>
        <taxon>Bacillati</taxon>
        <taxon>Actinomycetota</taxon>
        <taxon>Actinomycetes</taxon>
        <taxon>Mycobacteriales</taxon>
        <taxon>Corynebacteriaceae</taxon>
        <taxon>Corynebacterium</taxon>
    </lineage>
</organism>
<dbReference type="Pfam" id="PF02620">
    <property type="entry name" value="YceD"/>
    <property type="match status" value="1"/>
</dbReference>